<comment type="caution">
    <text evidence="3">The sequence shown here is derived from an EMBL/GenBank/DDBJ whole genome shotgun (WGS) entry which is preliminary data.</text>
</comment>
<keyword evidence="4" id="KW-1185">Reference proteome</keyword>
<name>A0ABT3T5T4_9GAMM</name>
<evidence type="ECO:0000256" key="1">
    <source>
        <dbReference type="SAM" id="MobiDB-lite"/>
    </source>
</evidence>
<evidence type="ECO:0000256" key="2">
    <source>
        <dbReference type="SAM" id="SignalP"/>
    </source>
</evidence>
<dbReference type="Proteomes" id="UP001143304">
    <property type="component" value="Unassembled WGS sequence"/>
</dbReference>
<evidence type="ECO:0008006" key="5">
    <source>
        <dbReference type="Google" id="ProtNLM"/>
    </source>
</evidence>
<protein>
    <recommendedName>
        <fullName evidence="5">LTXXQ motif family protein</fullName>
    </recommendedName>
</protein>
<dbReference type="EMBL" id="SHNO01000001">
    <property type="protein sequence ID" value="MCX2977195.1"/>
    <property type="molecule type" value="Genomic_DNA"/>
</dbReference>
<keyword evidence="2" id="KW-0732">Signal</keyword>
<gene>
    <name evidence="3" type="ORF">EYC82_07490</name>
</gene>
<evidence type="ECO:0000313" key="3">
    <source>
        <dbReference type="EMBL" id="MCX2977195.1"/>
    </source>
</evidence>
<accession>A0ABT3T5T4</accession>
<feature type="region of interest" description="Disordered" evidence="1">
    <location>
        <begin position="69"/>
        <end position="100"/>
    </location>
</feature>
<proteinExistence type="predicted"/>
<feature type="signal peptide" evidence="2">
    <location>
        <begin position="1"/>
        <end position="19"/>
    </location>
</feature>
<dbReference type="RefSeq" id="WP_279248925.1">
    <property type="nucleotide sequence ID" value="NZ_SHNO01000001.1"/>
</dbReference>
<reference evidence="3" key="1">
    <citation type="submission" date="2019-02" db="EMBL/GenBank/DDBJ databases">
        <authorList>
            <person name="Li S.-H."/>
        </authorList>
    </citation>
    <scope>NUCLEOTIDE SEQUENCE</scope>
    <source>
        <strain evidence="3">IMCC11814</strain>
    </source>
</reference>
<sequence length="139" mass="15323">MKHITIALGLALISSLALGQPEGGAPQSGSDHKRAMLRQLDLSSEQREKIREIRTSGGGRDEVRAVLTEDQQSQLRKLKKGSSGERAQRMQAHLGLSDEQAEQIKSIREAGGSREELRAVLTEEQQAKFDAVKKRHTAE</sequence>
<evidence type="ECO:0000313" key="4">
    <source>
        <dbReference type="Proteomes" id="UP001143304"/>
    </source>
</evidence>
<organism evidence="3 4">
    <name type="scientific">Candidatus Marimicrobium litorale</name>
    <dbReference type="NCBI Taxonomy" id="2518991"/>
    <lineage>
        <taxon>Bacteria</taxon>
        <taxon>Pseudomonadati</taxon>
        <taxon>Pseudomonadota</taxon>
        <taxon>Gammaproteobacteria</taxon>
        <taxon>Cellvibrionales</taxon>
        <taxon>Halieaceae</taxon>
        <taxon>Marimicrobium</taxon>
    </lineage>
</organism>
<feature type="chain" id="PRO_5046075240" description="LTXXQ motif family protein" evidence="2">
    <location>
        <begin position="20"/>
        <end position="139"/>
    </location>
</feature>